<evidence type="ECO:0000313" key="2">
    <source>
        <dbReference type="Proteomes" id="UP000510643"/>
    </source>
</evidence>
<dbReference type="KEGG" id="efal:FH779_06610"/>
<dbReference type="EMBL" id="CP040908">
    <property type="protein sequence ID" value="QLL57770.1"/>
    <property type="molecule type" value="Genomic_DNA"/>
</dbReference>
<reference evidence="1 2" key="1">
    <citation type="submission" date="2019-06" db="EMBL/GenBank/DDBJ databases">
        <title>Emergence of pandrug resistant Empedobacter falsenii in China.</title>
        <authorList>
            <person name="Dong N."/>
            <person name="Chen S."/>
            <person name="Zhang R."/>
        </authorList>
    </citation>
    <scope>NUCLEOTIDE SEQUENCE [LARGE SCALE GENOMIC DNA]</scope>
    <source>
        <strain evidence="1 2">1681-1</strain>
    </source>
</reference>
<accession>A0A7H9DRT7</accession>
<gene>
    <name evidence="1" type="ORF">FH779_06610</name>
</gene>
<organism evidence="1 2">
    <name type="scientific">Empedobacter falsenii</name>
    <dbReference type="NCBI Taxonomy" id="343874"/>
    <lineage>
        <taxon>Bacteria</taxon>
        <taxon>Pseudomonadati</taxon>
        <taxon>Bacteroidota</taxon>
        <taxon>Flavobacteriia</taxon>
        <taxon>Flavobacteriales</taxon>
        <taxon>Weeksellaceae</taxon>
        <taxon>Empedobacter</taxon>
    </lineage>
</organism>
<protein>
    <submittedName>
        <fullName evidence="1">Uncharacterized protein</fullName>
    </submittedName>
</protein>
<dbReference type="Proteomes" id="UP000510643">
    <property type="component" value="Chromosome"/>
</dbReference>
<sequence length="119" mass="13866">MPYQIILAQKQNITAVKFDKENIFLNNQIAFNYQKNGNNFYIYNLKNVEIIKGEIQPLGNGKFTNKVTFILQEKQFTSSKIVGRNQLIFALTENNVIKKDFSIDEEKLTVFLNKLNEVE</sequence>
<dbReference type="RefSeq" id="WP_180906468.1">
    <property type="nucleotide sequence ID" value="NZ_CP040908.1"/>
</dbReference>
<keyword evidence="2" id="KW-1185">Reference proteome</keyword>
<name>A0A7H9DRT7_9FLAO</name>
<evidence type="ECO:0000313" key="1">
    <source>
        <dbReference type="EMBL" id="QLL57770.1"/>
    </source>
</evidence>
<proteinExistence type="predicted"/>
<dbReference type="AlphaFoldDB" id="A0A7H9DRT7"/>
<dbReference type="GeneID" id="78401120"/>